<feature type="region of interest" description="Disordered" evidence="1">
    <location>
        <begin position="1"/>
        <end position="44"/>
    </location>
</feature>
<comment type="caution">
    <text evidence="2">The sequence shown here is derived from an EMBL/GenBank/DDBJ whole genome shotgun (WGS) entry which is preliminary data.</text>
</comment>
<organism evidence="2 3">
    <name type="scientific">Burkholderia multivorans CGD2</name>
    <dbReference type="NCBI Taxonomy" id="513052"/>
    <lineage>
        <taxon>Bacteria</taxon>
        <taxon>Pseudomonadati</taxon>
        <taxon>Pseudomonadota</taxon>
        <taxon>Betaproteobacteria</taxon>
        <taxon>Burkholderiales</taxon>
        <taxon>Burkholderiaceae</taxon>
        <taxon>Burkholderia</taxon>
        <taxon>Burkholderia cepacia complex</taxon>
    </lineage>
</organism>
<dbReference type="Proteomes" id="UP000004535">
    <property type="component" value="Unassembled WGS sequence"/>
</dbReference>
<dbReference type="EMBL" id="ACFC01000004">
    <property type="protein sequence ID" value="EEE07229.1"/>
    <property type="molecule type" value="Genomic_DNA"/>
</dbReference>
<protein>
    <submittedName>
        <fullName evidence="2">Uncharacterized protein</fullName>
    </submittedName>
</protein>
<evidence type="ECO:0000313" key="3">
    <source>
        <dbReference type="Proteomes" id="UP000004535"/>
    </source>
</evidence>
<dbReference type="AlphaFoldDB" id="B9BNR1"/>
<sequence>MIRADPPVKRLRRTAFATGSTAEHGLVPRFRKKLRRSNTRRDGA</sequence>
<accession>B9BNR1</accession>
<evidence type="ECO:0000313" key="2">
    <source>
        <dbReference type="EMBL" id="EEE07229.1"/>
    </source>
</evidence>
<proteinExistence type="predicted"/>
<gene>
    <name evidence="2" type="ORF">BURMUCGD2_6331</name>
</gene>
<evidence type="ECO:0000256" key="1">
    <source>
        <dbReference type="SAM" id="MobiDB-lite"/>
    </source>
</evidence>
<reference evidence="2 3" key="1">
    <citation type="journal article" date="2012" name="J. Bacteriol.">
        <title>Draft Genome Sequence Determination for Cystic Fibrosis and Chronic Granulomatous Disease Burkholderia multivorans Isolates.</title>
        <authorList>
            <person name="Varga J.J."/>
            <person name="Losada L."/>
            <person name="Zelazny A.M."/>
            <person name="Brinkac L."/>
            <person name="Harkins D."/>
            <person name="Radune D."/>
            <person name="Hostetler J."/>
            <person name="Sampaio E.P."/>
            <person name="Ronning C.M."/>
            <person name="Nierman W.C."/>
            <person name="Greenberg D.E."/>
            <person name="Holland S.M."/>
            <person name="Goldberg J.B."/>
        </authorList>
    </citation>
    <scope>NUCLEOTIDE SEQUENCE [LARGE SCALE GENOMIC DNA]</scope>
    <source>
        <strain evidence="2 3">CGD2</strain>
    </source>
</reference>
<name>B9BNR1_9BURK</name>
<feature type="compositionally biased region" description="Basic residues" evidence="1">
    <location>
        <begin position="29"/>
        <end position="38"/>
    </location>
</feature>